<dbReference type="GO" id="GO:0006508">
    <property type="term" value="P:proteolysis"/>
    <property type="evidence" value="ECO:0007669"/>
    <property type="project" value="InterPro"/>
</dbReference>
<dbReference type="OrthoDB" id="60866at2759"/>
<dbReference type="STRING" id="1965070.A0A443QDE5"/>
<dbReference type="InterPro" id="IPR009003">
    <property type="entry name" value="Peptidase_S1_PA"/>
</dbReference>
<dbReference type="InterPro" id="IPR043504">
    <property type="entry name" value="Peptidase_S1_PA_chymotrypsin"/>
</dbReference>
<proteinExistence type="predicted"/>
<dbReference type="EMBL" id="NCKU01009932">
    <property type="protein sequence ID" value="RWS01063.1"/>
    <property type="molecule type" value="Genomic_DNA"/>
</dbReference>
<comment type="caution">
    <text evidence="3">The sequence shown here is derived from an EMBL/GenBank/DDBJ whole genome shotgun (WGS) entry which is preliminary data.</text>
</comment>
<keyword evidence="4" id="KW-1185">Reference proteome</keyword>
<dbReference type="SUPFAM" id="SSF50494">
    <property type="entry name" value="Trypsin-like serine proteases"/>
    <property type="match status" value="1"/>
</dbReference>
<name>A0A443QDE5_9ACAR</name>
<reference evidence="3 4" key="1">
    <citation type="journal article" date="2018" name="Gigascience">
        <title>Genomes of trombidid mites reveal novel predicted allergens and laterally-transferred genes associated with secondary metabolism.</title>
        <authorList>
            <person name="Dong X."/>
            <person name="Chaisiri K."/>
            <person name="Xia D."/>
            <person name="Armstrong S.D."/>
            <person name="Fang Y."/>
            <person name="Donnelly M.J."/>
            <person name="Kadowaki T."/>
            <person name="McGarry J.W."/>
            <person name="Darby A.C."/>
            <person name="Makepeace B.L."/>
        </authorList>
    </citation>
    <scope>NUCLEOTIDE SEQUENCE [LARGE SCALE GENOMIC DNA]</scope>
    <source>
        <strain evidence="3">UoL-WK</strain>
    </source>
</reference>
<dbReference type="AlphaFoldDB" id="A0A443QDE5"/>
<dbReference type="PANTHER" id="PTHR24252:SF7">
    <property type="entry name" value="HYALIN"/>
    <property type="match status" value="1"/>
</dbReference>
<evidence type="ECO:0000259" key="2">
    <source>
        <dbReference type="Pfam" id="PF00089"/>
    </source>
</evidence>
<accession>A0A443QDE5</accession>
<evidence type="ECO:0000256" key="1">
    <source>
        <dbReference type="ARBA" id="ARBA00023157"/>
    </source>
</evidence>
<organism evidence="3 4">
    <name type="scientific">Dinothrombium tinctorium</name>
    <dbReference type="NCBI Taxonomy" id="1965070"/>
    <lineage>
        <taxon>Eukaryota</taxon>
        <taxon>Metazoa</taxon>
        <taxon>Ecdysozoa</taxon>
        <taxon>Arthropoda</taxon>
        <taxon>Chelicerata</taxon>
        <taxon>Arachnida</taxon>
        <taxon>Acari</taxon>
        <taxon>Acariformes</taxon>
        <taxon>Trombidiformes</taxon>
        <taxon>Prostigmata</taxon>
        <taxon>Anystina</taxon>
        <taxon>Parasitengona</taxon>
        <taxon>Trombidioidea</taxon>
        <taxon>Trombidiidae</taxon>
        <taxon>Dinothrombium</taxon>
    </lineage>
</organism>
<dbReference type="PANTHER" id="PTHR24252">
    <property type="entry name" value="ACROSIN-RELATED"/>
    <property type="match status" value="1"/>
</dbReference>
<sequence>VKPENLKGVIGVNDLEKVKASDEIFFDRTIVNENYTIGPQNELINDIALLHVTKPIDFSSPLIKAVCLPAKGKTSYKVADVVGWGQTQPFGFTTTVLQTAVVYPFKERECVKRFKLDKKRLKNDILVIFEAYNCLLYKLREYKELWDMTQELLEKLLIAEKTLMISPEIGGKFISILEGYHGRARDLLIACYYHPLKRHTATTKGAHGYQSGYGGAGEWARNRLRVARVIQIV</sequence>
<evidence type="ECO:0000313" key="4">
    <source>
        <dbReference type="Proteomes" id="UP000285301"/>
    </source>
</evidence>
<dbReference type="Gene3D" id="2.40.10.10">
    <property type="entry name" value="Trypsin-like serine proteases"/>
    <property type="match status" value="1"/>
</dbReference>
<dbReference type="Pfam" id="PF00089">
    <property type="entry name" value="Trypsin"/>
    <property type="match status" value="1"/>
</dbReference>
<feature type="non-terminal residue" evidence="3">
    <location>
        <position position="1"/>
    </location>
</feature>
<dbReference type="InterPro" id="IPR001254">
    <property type="entry name" value="Trypsin_dom"/>
</dbReference>
<gene>
    <name evidence="3" type="ORF">B4U79_16775</name>
</gene>
<keyword evidence="1" id="KW-1015">Disulfide bond</keyword>
<protein>
    <recommendedName>
        <fullName evidence="2">Peptidase S1 domain-containing protein</fullName>
    </recommendedName>
</protein>
<evidence type="ECO:0000313" key="3">
    <source>
        <dbReference type="EMBL" id="RWS01063.1"/>
    </source>
</evidence>
<dbReference type="Proteomes" id="UP000285301">
    <property type="component" value="Unassembled WGS sequence"/>
</dbReference>
<dbReference type="GO" id="GO:0004252">
    <property type="term" value="F:serine-type endopeptidase activity"/>
    <property type="evidence" value="ECO:0007669"/>
    <property type="project" value="InterPro"/>
</dbReference>
<feature type="domain" description="Peptidase S1" evidence="2">
    <location>
        <begin position="5"/>
        <end position="116"/>
    </location>
</feature>